<dbReference type="Proteomes" id="UP000326781">
    <property type="component" value="Segment"/>
</dbReference>
<proteinExistence type="predicted"/>
<protein>
    <submittedName>
        <fullName evidence="1">Uncharacterized protein</fullName>
    </submittedName>
</protein>
<accession>A0A5P8D3Z3</accession>
<dbReference type="EMBL" id="MN270891">
    <property type="protein sequence ID" value="QFP93776.1"/>
    <property type="molecule type" value="Genomic_DNA"/>
</dbReference>
<evidence type="ECO:0000313" key="1">
    <source>
        <dbReference type="EMBL" id="QFP93776.1"/>
    </source>
</evidence>
<evidence type="ECO:0000313" key="2">
    <source>
        <dbReference type="Proteomes" id="UP000326781"/>
    </source>
</evidence>
<organism evidence="1 2">
    <name type="scientific">Pectobacterium phage Wc4</name>
    <dbReference type="NCBI Taxonomy" id="2652428"/>
    <lineage>
        <taxon>Viruses</taxon>
        <taxon>Duplodnaviria</taxon>
        <taxon>Heunggongvirae</taxon>
        <taxon>Uroviricota</taxon>
        <taxon>Caudoviricetes</taxon>
        <taxon>Andersonviridae</taxon>
        <taxon>Andersonviridae incertae sedis</taxon>
        <taxon>Arnovirus</taxon>
        <taxon>Arnovirus Wc4</taxon>
    </lineage>
</organism>
<sequence length="53" mass="6270">MTNKQRPVYGVPQWLISGYRETIQDGELEHDEAMKRLSKQYHYLKEIFTGGVK</sequence>
<name>A0A5P8D3Z3_9CAUD</name>
<keyword evidence="2" id="KW-1185">Reference proteome</keyword>
<reference evidence="1 2" key="1">
    <citation type="submission" date="2019-08" db="EMBL/GenBank/DDBJ databases">
        <title>Six bacteriophages against potato bacterial diseases.</title>
        <authorList>
            <person name="Zhang X."/>
            <person name="Kering K."/>
        </authorList>
    </citation>
    <scope>NUCLEOTIDE SEQUENCE [LARGE SCALE GENOMIC DNA]</scope>
</reference>